<proteinExistence type="predicted"/>
<evidence type="ECO:0000256" key="1">
    <source>
        <dbReference type="SAM" id="MobiDB-lite"/>
    </source>
</evidence>
<reference evidence="2" key="1">
    <citation type="journal article" date="2023" name="Science">
        <title>Genome structures resolve the early diversification of teleost fishes.</title>
        <authorList>
            <person name="Parey E."/>
            <person name="Louis A."/>
            <person name="Montfort J."/>
            <person name="Bouchez O."/>
            <person name="Roques C."/>
            <person name="Iampietro C."/>
            <person name="Lluch J."/>
            <person name="Castinel A."/>
            <person name="Donnadieu C."/>
            <person name="Desvignes T."/>
            <person name="Floi Bucao C."/>
            <person name="Jouanno E."/>
            <person name="Wen M."/>
            <person name="Mejri S."/>
            <person name="Dirks R."/>
            <person name="Jansen H."/>
            <person name="Henkel C."/>
            <person name="Chen W.J."/>
            <person name="Zahm M."/>
            <person name="Cabau C."/>
            <person name="Klopp C."/>
            <person name="Thompson A.W."/>
            <person name="Robinson-Rechavi M."/>
            <person name="Braasch I."/>
            <person name="Lecointre G."/>
            <person name="Bobe J."/>
            <person name="Postlethwait J.H."/>
            <person name="Berthelot C."/>
            <person name="Roest Crollius H."/>
            <person name="Guiguen Y."/>
        </authorList>
    </citation>
    <scope>NUCLEOTIDE SEQUENCE</scope>
    <source>
        <strain evidence="2">NC1722</strain>
    </source>
</reference>
<feature type="compositionally biased region" description="Basic residues" evidence="1">
    <location>
        <begin position="90"/>
        <end position="109"/>
    </location>
</feature>
<name>A0AAD7WTZ0_9TELE</name>
<feature type="region of interest" description="Disordered" evidence="1">
    <location>
        <begin position="15"/>
        <end position="109"/>
    </location>
</feature>
<dbReference type="EMBL" id="JAINUG010000032">
    <property type="protein sequence ID" value="KAJ8408973.1"/>
    <property type="molecule type" value="Genomic_DNA"/>
</dbReference>
<evidence type="ECO:0000313" key="3">
    <source>
        <dbReference type="Proteomes" id="UP001221898"/>
    </source>
</evidence>
<protein>
    <submittedName>
        <fullName evidence="2">Uncharacterized protein</fullName>
    </submittedName>
</protein>
<gene>
    <name evidence="2" type="ORF">AAFF_G00239940</name>
</gene>
<dbReference type="Proteomes" id="UP001221898">
    <property type="component" value="Unassembled WGS sequence"/>
</dbReference>
<dbReference type="AlphaFoldDB" id="A0AAD7WTZ0"/>
<accession>A0AAD7WTZ0</accession>
<keyword evidence="3" id="KW-1185">Reference proteome</keyword>
<organism evidence="2 3">
    <name type="scientific">Aldrovandia affinis</name>
    <dbReference type="NCBI Taxonomy" id="143900"/>
    <lineage>
        <taxon>Eukaryota</taxon>
        <taxon>Metazoa</taxon>
        <taxon>Chordata</taxon>
        <taxon>Craniata</taxon>
        <taxon>Vertebrata</taxon>
        <taxon>Euteleostomi</taxon>
        <taxon>Actinopterygii</taxon>
        <taxon>Neopterygii</taxon>
        <taxon>Teleostei</taxon>
        <taxon>Notacanthiformes</taxon>
        <taxon>Halosauridae</taxon>
        <taxon>Aldrovandia</taxon>
    </lineage>
</organism>
<sequence length="109" mass="11488">MCRRSPVCPVLCAQKKSSPSLEPPGIFRLRSAAPGGSWATKRSASSWDRGAVGQRGRGRRAPGDEGPHPGGKAHPPEVPPCLKEGLANRPGKRVGSRAFRRGGHAHAPL</sequence>
<evidence type="ECO:0000313" key="2">
    <source>
        <dbReference type="EMBL" id="KAJ8408973.1"/>
    </source>
</evidence>
<comment type="caution">
    <text evidence="2">The sequence shown here is derived from an EMBL/GenBank/DDBJ whole genome shotgun (WGS) entry which is preliminary data.</text>
</comment>